<evidence type="ECO:0000256" key="7">
    <source>
        <dbReference type="SAM" id="Phobius"/>
    </source>
</evidence>
<dbReference type="GO" id="GO:0031966">
    <property type="term" value="C:mitochondrial membrane"/>
    <property type="evidence" value="ECO:0007669"/>
    <property type="project" value="UniProtKB-SubCell"/>
</dbReference>
<organism evidence="11 12">
    <name type="scientific">Dinothrombium tinctorium</name>
    <dbReference type="NCBI Taxonomy" id="1965070"/>
    <lineage>
        <taxon>Eukaryota</taxon>
        <taxon>Metazoa</taxon>
        <taxon>Ecdysozoa</taxon>
        <taxon>Arthropoda</taxon>
        <taxon>Chelicerata</taxon>
        <taxon>Arachnida</taxon>
        <taxon>Acari</taxon>
        <taxon>Acariformes</taxon>
        <taxon>Trombidiformes</taxon>
        <taxon>Prostigmata</taxon>
        <taxon>Anystina</taxon>
        <taxon>Parasitengona</taxon>
        <taxon>Trombidioidea</taxon>
        <taxon>Trombidiidae</taxon>
        <taxon>Dinothrombium</taxon>
    </lineage>
</organism>
<feature type="domain" description="HIG1" evidence="8">
    <location>
        <begin position="48"/>
        <end position="139"/>
    </location>
</feature>
<dbReference type="AlphaFoldDB" id="A0A3S3S1L7"/>
<dbReference type="STRING" id="1965070.A0A3S3S1L7"/>
<dbReference type="PANTHER" id="PTHR12297:SF3">
    <property type="entry name" value="HIG1 DOMAIN FAMILY MEMBER 1A"/>
    <property type="match status" value="1"/>
</dbReference>
<keyword evidence="5 7" id="KW-0472">Membrane</keyword>
<dbReference type="Pfam" id="PF04588">
    <property type="entry name" value="HIG_1_N"/>
    <property type="match status" value="1"/>
</dbReference>
<reference evidence="11" key="2">
    <citation type="submission" date="2018-11" db="EMBL/GenBank/DDBJ databases">
        <title>Trombidioid mite genomics.</title>
        <authorList>
            <person name="Dong X."/>
        </authorList>
    </citation>
    <scope>NUCLEOTIDE SEQUENCE</scope>
    <source>
        <strain evidence="11">UoL-WK</strain>
    </source>
</reference>
<evidence type="ECO:0000313" key="11">
    <source>
        <dbReference type="EMBL" id="RWS07908.1"/>
    </source>
</evidence>
<evidence type="ECO:0000313" key="10">
    <source>
        <dbReference type="EMBL" id="RWS07902.1"/>
    </source>
</evidence>
<reference evidence="11 12" key="1">
    <citation type="journal article" date="2018" name="Gigascience">
        <title>Genomes of trombidid mites reveal novel predicted allergens and laterally-transferred genes associated with secondary metabolism.</title>
        <authorList>
            <person name="Dong X."/>
            <person name="Chaisiri K."/>
            <person name="Xia D."/>
            <person name="Armstrong S.D."/>
            <person name="Fang Y."/>
            <person name="Donnelly M.J."/>
            <person name="Kadowaki T."/>
            <person name="McGarry J.W."/>
            <person name="Darby A.C."/>
            <person name="Makepeace B.L."/>
        </authorList>
    </citation>
    <scope>NUCLEOTIDE SEQUENCE [LARGE SCALE GENOMIC DNA]</scope>
    <source>
        <strain evidence="11">UoL-WK</strain>
    </source>
</reference>
<protein>
    <submittedName>
        <fullName evidence="11">Respiratory supercomplex factor 1-like protein</fullName>
    </submittedName>
</protein>
<dbReference type="EMBL" id="NCKU01005943">
    <property type="protein sequence ID" value="RWS04012.1"/>
    <property type="molecule type" value="Genomic_DNA"/>
</dbReference>
<dbReference type="PROSITE" id="PS51503">
    <property type="entry name" value="HIG1"/>
    <property type="match status" value="1"/>
</dbReference>
<evidence type="ECO:0000313" key="9">
    <source>
        <dbReference type="EMBL" id="RWS04012.1"/>
    </source>
</evidence>
<dbReference type="InterPro" id="IPR050355">
    <property type="entry name" value="RCF1"/>
</dbReference>
<dbReference type="Proteomes" id="UP000285301">
    <property type="component" value="Unassembled WGS sequence"/>
</dbReference>
<dbReference type="Gene3D" id="6.10.140.1320">
    <property type="match status" value="1"/>
</dbReference>
<dbReference type="EMBL" id="NCKU01003237">
    <property type="protein sequence ID" value="RWS07908.1"/>
    <property type="molecule type" value="Genomic_DNA"/>
</dbReference>
<keyword evidence="12" id="KW-1185">Reference proteome</keyword>
<dbReference type="EMBL" id="NCKU01003245">
    <property type="protein sequence ID" value="RWS07902.1"/>
    <property type="molecule type" value="Genomic_DNA"/>
</dbReference>
<sequence>MSKSENEKRETNAKHKTVNNDSDSKANGDVIDLSNTQDLSDLEWVQLMNEIHGDERFKPKESFWGRTKRKFSENPLVPIGIAATTFFLCRGLGYMLKKDVKKQQLMMRSRVAAQGFTIVALLFSFTLLPKINERLRSRSK</sequence>
<evidence type="ECO:0000256" key="4">
    <source>
        <dbReference type="ARBA" id="ARBA00023128"/>
    </source>
</evidence>
<dbReference type="GO" id="GO:0097250">
    <property type="term" value="P:mitochondrial respirasome assembly"/>
    <property type="evidence" value="ECO:0007669"/>
    <property type="project" value="TreeGrafter"/>
</dbReference>
<keyword evidence="3 7" id="KW-1133">Transmembrane helix</keyword>
<evidence type="ECO:0000256" key="2">
    <source>
        <dbReference type="ARBA" id="ARBA00022692"/>
    </source>
</evidence>
<comment type="subcellular location">
    <subcellularLocation>
        <location evidence="1">Mitochondrion membrane</location>
    </subcellularLocation>
</comment>
<dbReference type="OrthoDB" id="6604018at2759"/>
<feature type="compositionally biased region" description="Basic and acidic residues" evidence="6">
    <location>
        <begin position="1"/>
        <end position="13"/>
    </location>
</feature>
<evidence type="ECO:0000259" key="8">
    <source>
        <dbReference type="PROSITE" id="PS51503"/>
    </source>
</evidence>
<feature type="transmembrane region" description="Helical" evidence="7">
    <location>
        <begin position="111"/>
        <end position="131"/>
    </location>
</feature>
<comment type="caution">
    <text evidence="11">The sequence shown here is derived from an EMBL/GenBank/DDBJ whole genome shotgun (WGS) entry which is preliminary data.</text>
</comment>
<name>A0A3S3S1L7_9ACAR</name>
<accession>A0A3S3S1L7</accession>
<dbReference type="PANTHER" id="PTHR12297">
    <property type="entry name" value="HYPOXIA-INDUCBILE GENE 1 HIG1 -RELATED"/>
    <property type="match status" value="1"/>
</dbReference>
<evidence type="ECO:0000256" key="5">
    <source>
        <dbReference type="ARBA" id="ARBA00023136"/>
    </source>
</evidence>
<feature type="region of interest" description="Disordered" evidence="6">
    <location>
        <begin position="1"/>
        <end position="30"/>
    </location>
</feature>
<keyword evidence="2 7" id="KW-0812">Transmembrane</keyword>
<feature type="transmembrane region" description="Helical" evidence="7">
    <location>
        <begin position="76"/>
        <end position="96"/>
    </location>
</feature>
<evidence type="ECO:0000256" key="1">
    <source>
        <dbReference type="ARBA" id="ARBA00004325"/>
    </source>
</evidence>
<proteinExistence type="predicted"/>
<keyword evidence="4" id="KW-0496">Mitochondrion</keyword>
<evidence type="ECO:0000256" key="6">
    <source>
        <dbReference type="SAM" id="MobiDB-lite"/>
    </source>
</evidence>
<evidence type="ECO:0000256" key="3">
    <source>
        <dbReference type="ARBA" id="ARBA00022989"/>
    </source>
</evidence>
<gene>
    <name evidence="9" type="ORF">B4U79_06207</name>
    <name evidence="10" type="ORF">B4U79_07698</name>
    <name evidence="11" type="ORF">B4U79_13402</name>
</gene>
<evidence type="ECO:0000313" key="12">
    <source>
        <dbReference type="Proteomes" id="UP000285301"/>
    </source>
</evidence>
<dbReference type="InterPro" id="IPR007667">
    <property type="entry name" value="Hypoxia_induced_domain"/>
</dbReference>